<dbReference type="GO" id="GO:0005507">
    <property type="term" value="F:copper ion binding"/>
    <property type="evidence" value="ECO:0007669"/>
    <property type="project" value="TreeGrafter"/>
</dbReference>
<name>A0A3G1KR83_FORW1</name>
<comment type="function">
    <text evidence="2">Purine nucleoside enzyme that catalyzes the phosphorolysis of adenosine and inosine nucleosides, yielding D-ribose 1-phosphate and the respective free bases, adenine and hypoxanthine. Also catalyzes the phosphorolysis of S-methyl-5'-thioadenosine into adenine and S-methyl-5-thio-alpha-D-ribose 1-phosphate. Also has adenosine deaminase activity.</text>
</comment>
<dbReference type="EMBL" id="CP017634">
    <property type="protein sequence ID" value="ATW24950.1"/>
    <property type="molecule type" value="Genomic_DNA"/>
</dbReference>
<dbReference type="PANTHER" id="PTHR30616">
    <property type="entry name" value="UNCHARACTERIZED PROTEIN YFIH"/>
    <property type="match status" value="1"/>
</dbReference>
<accession>A0A3G1KR83</accession>
<protein>
    <recommendedName>
        <fullName evidence="11">Purine nucleoside phosphorylase</fullName>
    </recommendedName>
</protein>
<sequence length="275" mass="29977">MGFVKEQRENTYFFTVPSFTATNLVAHGYTCRLGGASAGDYASLNLAFHVGDDPVAVRNNRRQVVNLLGSSLDRLVAAEQVHGRNVHVVESRDGGRGSASMEDAILQTDALITNVPGMLLSMYYADCVSIFLLDPVKKAVALAHAGWKGTLQQVARETVHRMREVFGSDPGCCLAAIGPSIGPCCFQVDRPVFEQFAQTFTNPESFCLADGQGKWQIDLPKLNQQQLIRAGIPGENITQSNLCTACNHDIFFSHRQEQGQTGRQAALIMLKEGCN</sequence>
<dbReference type="Gene3D" id="3.60.140.10">
    <property type="entry name" value="CNF1/YfiH-like putative cysteine hydrolases"/>
    <property type="match status" value="1"/>
</dbReference>
<evidence type="ECO:0000256" key="10">
    <source>
        <dbReference type="ARBA" id="ARBA00049893"/>
    </source>
</evidence>
<comment type="catalytic activity">
    <reaction evidence="8">
        <text>adenosine + H2O + H(+) = inosine + NH4(+)</text>
        <dbReference type="Rhea" id="RHEA:24408"/>
        <dbReference type="ChEBI" id="CHEBI:15377"/>
        <dbReference type="ChEBI" id="CHEBI:15378"/>
        <dbReference type="ChEBI" id="CHEBI:16335"/>
        <dbReference type="ChEBI" id="CHEBI:17596"/>
        <dbReference type="ChEBI" id="CHEBI:28938"/>
        <dbReference type="EC" id="3.5.4.4"/>
    </reaction>
    <physiologicalReaction direction="left-to-right" evidence="8">
        <dbReference type="Rhea" id="RHEA:24409"/>
    </physiologicalReaction>
</comment>
<dbReference type="AlphaFoldDB" id="A0A3G1KR83"/>
<evidence type="ECO:0000256" key="5">
    <source>
        <dbReference type="ARBA" id="ARBA00022723"/>
    </source>
</evidence>
<dbReference type="GO" id="GO:0017061">
    <property type="term" value="F:S-methyl-5-thioadenosine phosphorylase activity"/>
    <property type="evidence" value="ECO:0007669"/>
    <property type="project" value="UniProtKB-EC"/>
</dbReference>
<comment type="catalytic activity">
    <reaction evidence="10">
        <text>S-methyl-5'-thioadenosine + phosphate = 5-(methylsulfanyl)-alpha-D-ribose 1-phosphate + adenine</text>
        <dbReference type="Rhea" id="RHEA:11852"/>
        <dbReference type="ChEBI" id="CHEBI:16708"/>
        <dbReference type="ChEBI" id="CHEBI:17509"/>
        <dbReference type="ChEBI" id="CHEBI:43474"/>
        <dbReference type="ChEBI" id="CHEBI:58533"/>
        <dbReference type="EC" id="2.4.2.28"/>
    </reaction>
    <physiologicalReaction direction="left-to-right" evidence="10">
        <dbReference type="Rhea" id="RHEA:11853"/>
    </physiologicalReaction>
</comment>
<evidence type="ECO:0000256" key="7">
    <source>
        <dbReference type="ARBA" id="ARBA00022833"/>
    </source>
</evidence>
<keyword evidence="13" id="KW-1185">Reference proteome</keyword>
<evidence type="ECO:0000256" key="2">
    <source>
        <dbReference type="ARBA" id="ARBA00003215"/>
    </source>
</evidence>
<keyword evidence="6" id="KW-0378">Hydrolase</keyword>
<dbReference type="GO" id="GO:0016787">
    <property type="term" value="F:hydrolase activity"/>
    <property type="evidence" value="ECO:0007669"/>
    <property type="project" value="UniProtKB-KW"/>
</dbReference>
<dbReference type="InterPro" id="IPR038371">
    <property type="entry name" value="Cu_polyphenol_OxRdtase_sf"/>
</dbReference>
<dbReference type="Pfam" id="PF02578">
    <property type="entry name" value="Cu-oxidase_4"/>
    <property type="match status" value="1"/>
</dbReference>
<evidence type="ECO:0000256" key="1">
    <source>
        <dbReference type="ARBA" id="ARBA00000553"/>
    </source>
</evidence>
<evidence type="ECO:0000256" key="8">
    <source>
        <dbReference type="ARBA" id="ARBA00047989"/>
    </source>
</evidence>
<keyword evidence="5" id="KW-0479">Metal-binding</keyword>
<evidence type="ECO:0000256" key="9">
    <source>
        <dbReference type="ARBA" id="ARBA00048968"/>
    </source>
</evidence>
<evidence type="ECO:0000256" key="6">
    <source>
        <dbReference type="ARBA" id="ARBA00022801"/>
    </source>
</evidence>
<dbReference type="CDD" id="cd16833">
    <property type="entry name" value="YfiH"/>
    <property type="match status" value="1"/>
</dbReference>
<dbReference type="Proteomes" id="UP000323521">
    <property type="component" value="Chromosome"/>
</dbReference>
<evidence type="ECO:0000256" key="3">
    <source>
        <dbReference type="ARBA" id="ARBA00007353"/>
    </source>
</evidence>
<comment type="catalytic activity">
    <reaction evidence="9">
        <text>adenosine + phosphate = alpha-D-ribose 1-phosphate + adenine</text>
        <dbReference type="Rhea" id="RHEA:27642"/>
        <dbReference type="ChEBI" id="CHEBI:16335"/>
        <dbReference type="ChEBI" id="CHEBI:16708"/>
        <dbReference type="ChEBI" id="CHEBI:43474"/>
        <dbReference type="ChEBI" id="CHEBI:57720"/>
        <dbReference type="EC" id="2.4.2.1"/>
    </reaction>
    <physiologicalReaction direction="left-to-right" evidence="9">
        <dbReference type="Rhea" id="RHEA:27643"/>
    </physiologicalReaction>
</comment>
<dbReference type="RefSeq" id="WP_148134188.1">
    <property type="nucleotide sequence ID" value="NZ_CP017634.1"/>
</dbReference>
<dbReference type="InterPro" id="IPR003730">
    <property type="entry name" value="Cu_polyphenol_OxRdtase"/>
</dbReference>
<gene>
    <name evidence="12" type="ORF">DCMF_09350</name>
</gene>
<dbReference type="PANTHER" id="PTHR30616:SF2">
    <property type="entry name" value="PURINE NUCLEOSIDE PHOSPHORYLASE LACC1"/>
    <property type="match status" value="1"/>
</dbReference>
<dbReference type="SUPFAM" id="SSF64438">
    <property type="entry name" value="CNF1/YfiH-like putative cysteine hydrolases"/>
    <property type="match status" value="1"/>
</dbReference>
<evidence type="ECO:0000313" key="13">
    <source>
        <dbReference type="Proteomes" id="UP000323521"/>
    </source>
</evidence>
<proteinExistence type="inferred from homology"/>
<keyword evidence="7" id="KW-0862">Zinc</keyword>
<evidence type="ECO:0000256" key="4">
    <source>
        <dbReference type="ARBA" id="ARBA00022679"/>
    </source>
</evidence>
<organism evidence="12 13">
    <name type="scientific">Formimonas warabiya</name>
    <dbReference type="NCBI Taxonomy" id="1761012"/>
    <lineage>
        <taxon>Bacteria</taxon>
        <taxon>Bacillati</taxon>
        <taxon>Bacillota</taxon>
        <taxon>Clostridia</taxon>
        <taxon>Eubacteriales</taxon>
        <taxon>Peptococcaceae</taxon>
        <taxon>Candidatus Formimonas</taxon>
    </lineage>
</organism>
<evidence type="ECO:0000256" key="11">
    <source>
        <dbReference type="RuleBase" id="RU361274"/>
    </source>
</evidence>
<reference evidence="12 13" key="1">
    <citation type="submission" date="2016-10" db="EMBL/GenBank/DDBJ databases">
        <title>Complete Genome Sequence of Peptococcaceae strain DCMF.</title>
        <authorList>
            <person name="Edwards R.J."/>
            <person name="Holland S.I."/>
            <person name="Deshpande N.P."/>
            <person name="Wong Y.K."/>
            <person name="Ertan H."/>
            <person name="Manefield M."/>
            <person name="Russell T.L."/>
            <person name="Lee M.J."/>
        </authorList>
    </citation>
    <scope>NUCLEOTIDE SEQUENCE [LARGE SCALE GENOMIC DNA]</scope>
    <source>
        <strain evidence="12 13">DCMF</strain>
    </source>
</reference>
<dbReference type="NCBIfam" id="TIGR00726">
    <property type="entry name" value="peptidoglycan editing factor PgeF"/>
    <property type="match status" value="1"/>
</dbReference>
<evidence type="ECO:0000313" key="12">
    <source>
        <dbReference type="EMBL" id="ATW24950.1"/>
    </source>
</evidence>
<dbReference type="KEGG" id="fwa:DCMF_09350"/>
<dbReference type="OrthoDB" id="4279at2"/>
<dbReference type="InterPro" id="IPR011324">
    <property type="entry name" value="Cytotoxic_necrot_fac-like_cat"/>
</dbReference>
<comment type="catalytic activity">
    <reaction evidence="1">
        <text>inosine + phosphate = alpha-D-ribose 1-phosphate + hypoxanthine</text>
        <dbReference type="Rhea" id="RHEA:27646"/>
        <dbReference type="ChEBI" id="CHEBI:17368"/>
        <dbReference type="ChEBI" id="CHEBI:17596"/>
        <dbReference type="ChEBI" id="CHEBI:43474"/>
        <dbReference type="ChEBI" id="CHEBI:57720"/>
        <dbReference type="EC" id="2.4.2.1"/>
    </reaction>
    <physiologicalReaction direction="left-to-right" evidence="1">
        <dbReference type="Rhea" id="RHEA:27647"/>
    </physiologicalReaction>
</comment>
<comment type="similarity">
    <text evidence="3 11">Belongs to the purine nucleoside phosphorylase YfiH/LACC1 family.</text>
</comment>
<keyword evidence="4" id="KW-0808">Transferase</keyword>